<evidence type="ECO:0000313" key="6">
    <source>
        <dbReference type="Ensembl" id="ENSTRUP00000073759.1"/>
    </source>
</evidence>
<reference evidence="6 7" key="1">
    <citation type="journal article" date="2011" name="Genome Biol. Evol.">
        <title>Integration of the genetic map and genome assembly of fugu facilitates insights into distinct features of genome evolution in teleosts and mammals.</title>
        <authorList>
            <person name="Kai W."/>
            <person name="Kikuchi K."/>
            <person name="Tohari S."/>
            <person name="Chew A.K."/>
            <person name="Tay A."/>
            <person name="Fujiwara A."/>
            <person name="Hosoya S."/>
            <person name="Suetake H."/>
            <person name="Naruse K."/>
            <person name="Brenner S."/>
            <person name="Suzuki Y."/>
            <person name="Venkatesh B."/>
        </authorList>
    </citation>
    <scope>NUCLEOTIDE SEQUENCE [LARGE SCALE GENOMIC DNA]</scope>
</reference>
<feature type="domain" description="ZP" evidence="5">
    <location>
        <begin position="479"/>
        <end position="727"/>
    </location>
</feature>
<dbReference type="InterPro" id="IPR055356">
    <property type="entry name" value="ZP-N"/>
</dbReference>
<sequence length="805" mass="90989">MFLKGSHMWGCANKRFIYLLHFLVGRYLRPLQAGTTTAAMSLLHLLFVVSAASAWSSRYQSYYRFTGGSLTFIPKYSDGKYEVEFRDKQSTTYCNKNAYTCSLGNCGAQKVYRVAHIASNSYRLNWCQQETLTKRALGTNLPFEIRYPIYISSRYGQGYWISNIRSTMAYWRMMAHVDLGIRSDTGESNRSPVITMMPVLRVTRNCQRTFNLLTFDPDGDHVRCRVATNKARYECGLCGLLGGFTLNQTSCSLTHTFRSYGFHPFELMVEDFPKSRISLSYSDGSYTYKHPHSVGRQKRQIVLKSNNSSTLLNVTYTIRNTTNLPNATTAYNTTTAAPRIYRTTIPPLSRLPLQFSIHVDSHSAPSCLEGDYFPIFLEPTPRHGVNLPAFVNQTLKITVRARAQNTRIVNLIFTGPTGILKQKISVEEYVIKWTPTQNEINGHFPICFVYEALDGRSQVYQSDLRCVVADVVRHEAVVTCNETTIKVEVEKTSIIRQHENNLHLNNVGDSSCNLTRLSNATHLVAVMALNACGTMVEEDEDHVIFMNDITSADPSLIISRHHDVDIAFSCAFPKQTNLTLGFRHKNPYAFSERGFGAFTFQFEFYESHRFRQSMNSSRYPVDVYLKQMMFMQIESTSSIPNTELFVESCKATPYDNPNSRIAYTIIENGCVKDNTVQIYQSSRSQFRFGMEAFEFIGAYQEVYITCSVILCMANTTGTRCSQGCISKGNSRGRREAVDQTSRHSISQGPLNLVVPSDNKGSGLSPTLGLNIIFIVGCVLLCAVVIYRSRRSKTAKYKLLSTSEVN</sequence>
<dbReference type="Gene3D" id="2.60.40.3210">
    <property type="entry name" value="Zona pellucida, ZP-N domain"/>
    <property type="match status" value="1"/>
</dbReference>
<keyword evidence="3" id="KW-0325">Glycoprotein</keyword>
<keyword evidence="4" id="KW-1133">Transmembrane helix</keyword>
<dbReference type="PRINTS" id="PR00023">
    <property type="entry name" value="ZPELLUCIDA"/>
</dbReference>
<dbReference type="AlphaFoldDB" id="A0A674NJI2"/>
<organism evidence="6 7">
    <name type="scientific">Takifugu rubripes</name>
    <name type="common">Japanese pufferfish</name>
    <name type="synonym">Fugu rubripes</name>
    <dbReference type="NCBI Taxonomy" id="31033"/>
    <lineage>
        <taxon>Eukaryota</taxon>
        <taxon>Metazoa</taxon>
        <taxon>Chordata</taxon>
        <taxon>Craniata</taxon>
        <taxon>Vertebrata</taxon>
        <taxon>Euteleostomi</taxon>
        <taxon>Actinopterygii</taxon>
        <taxon>Neopterygii</taxon>
        <taxon>Teleostei</taxon>
        <taxon>Neoteleostei</taxon>
        <taxon>Acanthomorphata</taxon>
        <taxon>Eupercaria</taxon>
        <taxon>Tetraodontiformes</taxon>
        <taxon>Tetradontoidea</taxon>
        <taxon>Tetraodontidae</taxon>
        <taxon>Takifugu</taxon>
    </lineage>
</organism>
<keyword evidence="1" id="KW-0732">Signal</keyword>
<gene>
    <name evidence="6" type="primary">LOC101073303</name>
</gene>
<reference evidence="6" key="3">
    <citation type="submission" date="2025-09" db="UniProtKB">
        <authorList>
            <consortium name="Ensembl"/>
        </authorList>
    </citation>
    <scope>IDENTIFICATION</scope>
</reference>
<protein>
    <submittedName>
        <fullName evidence="6">Uncharacterized LOC101073303</fullName>
    </submittedName>
</protein>
<dbReference type="OMA" id="NGHFPIC"/>
<proteinExistence type="predicted"/>
<name>A0A674NJI2_TAKRU</name>
<dbReference type="InterPro" id="IPR048290">
    <property type="entry name" value="ZP_chr"/>
</dbReference>
<dbReference type="Proteomes" id="UP000005226">
    <property type="component" value="Chromosome 13"/>
</dbReference>
<keyword evidence="7" id="KW-1185">Reference proteome</keyword>
<evidence type="ECO:0000256" key="4">
    <source>
        <dbReference type="SAM" id="Phobius"/>
    </source>
</evidence>
<evidence type="ECO:0000313" key="7">
    <source>
        <dbReference type="Proteomes" id="UP000005226"/>
    </source>
</evidence>
<dbReference type="SMART" id="SM00241">
    <property type="entry name" value="ZP"/>
    <property type="match status" value="1"/>
</dbReference>
<keyword evidence="4" id="KW-0812">Transmembrane</keyword>
<dbReference type="Gene3D" id="2.60.40.4100">
    <property type="entry name" value="Zona pellucida, ZP-C domain"/>
    <property type="match status" value="1"/>
</dbReference>
<evidence type="ECO:0000256" key="1">
    <source>
        <dbReference type="ARBA" id="ARBA00022729"/>
    </source>
</evidence>
<keyword evidence="2" id="KW-1015">Disulfide bond</keyword>
<dbReference type="InParanoid" id="A0A674NJI2"/>
<dbReference type="Pfam" id="PF23344">
    <property type="entry name" value="ZP-N"/>
    <property type="match status" value="1"/>
</dbReference>
<dbReference type="Pfam" id="PF00100">
    <property type="entry name" value="Zona_pellucida"/>
    <property type="match status" value="1"/>
</dbReference>
<dbReference type="InterPro" id="IPR055355">
    <property type="entry name" value="ZP-C"/>
</dbReference>
<dbReference type="InterPro" id="IPR001507">
    <property type="entry name" value="ZP_dom"/>
</dbReference>
<keyword evidence="4" id="KW-0472">Membrane</keyword>
<evidence type="ECO:0000259" key="5">
    <source>
        <dbReference type="PROSITE" id="PS51034"/>
    </source>
</evidence>
<dbReference type="InterPro" id="IPR042235">
    <property type="entry name" value="ZP-C_dom"/>
</dbReference>
<dbReference type="PROSITE" id="PS51034">
    <property type="entry name" value="ZP_2"/>
    <property type="match status" value="1"/>
</dbReference>
<feature type="transmembrane region" description="Helical" evidence="4">
    <location>
        <begin position="767"/>
        <end position="786"/>
    </location>
</feature>
<dbReference type="GeneTree" id="ENSGT00940000163723"/>
<dbReference type="PANTHER" id="PTHR14002:SF59">
    <property type="entry name" value="CUB AND ZONA PELLUCIDA-LIKE DOMAIN-CONTAINING PROTEIN 1-RELATED"/>
    <property type="match status" value="1"/>
</dbReference>
<accession>A0A674NJI2</accession>
<dbReference type="PANTHER" id="PTHR14002">
    <property type="entry name" value="ENDOGLIN/TGF-BETA RECEPTOR TYPE III"/>
    <property type="match status" value="1"/>
</dbReference>
<dbReference type="Ensembl" id="ENSTRUT00000060582.1">
    <property type="protein sequence ID" value="ENSTRUP00000073759.1"/>
    <property type="gene ID" value="ENSTRUG00000026832.1"/>
</dbReference>
<reference evidence="6" key="2">
    <citation type="submission" date="2025-08" db="UniProtKB">
        <authorList>
            <consortium name="Ensembl"/>
        </authorList>
    </citation>
    <scope>IDENTIFICATION</scope>
</reference>
<evidence type="ECO:0000256" key="2">
    <source>
        <dbReference type="ARBA" id="ARBA00023157"/>
    </source>
</evidence>
<evidence type="ECO:0000256" key="3">
    <source>
        <dbReference type="ARBA" id="ARBA00023180"/>
    </source>
</evidence>